<dbReference type="Pfam" id="PF00561">
    <property type="entry name" value="Abhydrolase_1"/>
    <property type="match status" value="1"/>
</dbReference>
<dbReference type="InterPro" id="IPR001466">
    <property type="entry name" value="Beta-lactam-related"/>
</dbReference>
<dbReference type="InterPro" id="IPR000073">
    <property type="entry name" value="AB_hydrolase_1"/>
</dbReference>
<dbReference type="Pfam" id="PF00144">
    <property type="entry name" value="Beta-lactamase"/>
    <property type="match status" value="1"/>
</dbReference>
<dbReference type="PRINTS" id="PR00111">
    <property type="entry name" value="ABHYDROLASE"/>
</dbReference>
<reference evidence="3 4" key="1">
    <citation type="submission" date="2021-03" db="EMBL/GenBank/DDBJ databases">
        <title>Mucilaginibacter strains isolated from gold and copper mining confer multi heavy-metal resistance.</title>
        <authorList>
            <person name="Li Y."/>
        </authorList>
    </citation>
    <scope>NUCLEOTIDE SEQUENCE [LARGE SCALE GENOMIC DNA]</scope>
    <source>
        <strain evidence="3 4">P2-4</strain>
    </source>
</reference>
<keyword evidence="3" id="KW-0378">Hydrolase</keyword>
<dbReference type="SUPFAM" id="SSF53474">
    <property type="entry name" value="alpha/beta-Hydrolases"/>
    <property type="match status" value="1"/>
</dbReference>
<accession>A0ABX7UFN4</accession>
<dbReference type="RefSeq" id="WP_208057673.1">
    <property type="nucleotide sequence ID" value="NZ_CP043451.1"/>
</dbReference>
<dbReference type="Proteomes" id="UP000663940">
    <property type="component" value="Chromosome"/>
</dbReference>
<protein>
    <submittedName>
        <fullName evidence="3">Class A beta-lactamase-related serine hydrolase</fullName>
    </submittedName>
</protein>
<keyword evidence="4" id="KW-1185">Reference proteome</keyword>
<dbReference type="PANTHER" id="PTHR43283">
    <property type="entry name" value="BETA-LACTAMASE-RELATED"/>
    <property type="match status" value="1"/>
</dbReference>
<dbReference type="Gene3D" id="3.40.50.1820">
    <property type="entry name" value="alpha/beta hydrolase"/>
    <property type="match status" value="1"/>
</dbReference>
<dbReference type="InterPro" id="IPR029058">
    <property type="entry name" value="AB_hydrolase_fold"/>
</dbReference>
<dbReference type="GO" id="GO:0016787">
    <property type="term" value="F:hydrolase activity"/>
    <property type="evidence" value="ECO:0007669"/>
    <property type="project" value="UniProtKB-KW"/>
</dbReference>
<dbReference type="PANTHER" id="PTHR43283:SF3">
    <property type="entry name" value="BETA-LACTAMASE FAMILY PROTEIN (AFU_ORTHOLOGUE AFUA_5G07500)"/>
    <property type="match status" value="1"/>
</dbReference>
<proteinExistence type="predicted"/>
<feature type="domain" description="Beta-lactamase-related" evidence="1">
    <location>
        <begin position="55"/>
        <end position="340"/>
    </location>
</feature>
<name>A0ABX7UFN4_9SPHI</name>
<dbReference type="InterPro" id="IPR050789">
    <property type="entry name" value="Diverse_Enzym_Activities"/>
</dbReference>
<gene>
    <name evidence="3" type="ORF">J3L21_32940</name>
</gene>
<feature type="domain" description="AB hydrolase-1" evidence="2">
    <location>
        <begin position="397"/>
        <end position="628"/>
    </location>
</feature>
<dbReference type="SUPFAM" id="SSF56601">
    <property type="entry name" value="beta-lactamase/transpeptidase-like"/>
    <property type="match status" value="1"/>
</dbReference>
<dbReference type="Gene3D" id="3.40.710.10">
    <property type="entry name" value="DD-peptidase/beta-lactamase superfamily"/>
    <property type="match status" value="1"/>
</dbReference>
<evidence type="ECO:0000313" key="4">
    <source>
        <dbReference type="Proteomes" id="UP000663940"/>
    </source>
</evidence>
<dbReference type="InterPro" id="IPR012338">
    <property type="entry name" value="Beta-lactam/transpept-like"/>
</dbReference>
<evidence type="ECO:0000259" key="1">
    <source>
        <dbReference type="Pfam" id="PF00144"/>
    </source>
</evidence>
<dbReference type="EMBL" id="CP071880">
    <property type="protein sequence ID" value="QTE50282.1"/>
    <property type="molecule type" value="Genomic_DNA"/>
</dbReference>
<organism evidence="3 4">
    <name type="scientific">Mucilaginibacter rubeus</name>
    <dbReference type="NCBI Taxonomy" id="2027860"/>
    <lineage>
        <taxon>Bacteria</taxon>
        <taxon>Pseudomonadati</taxon>
        <taxon>Bacteroidota</taxon>
        <taxon>Sphingobacteriia</taxon>
        <taxon>Sphingobacteriales</taxon>
        <taxon>Sphingobacteriaceae</taxon>
        <taxon>Mucilaginibacter</taxon>
    </lineage>
</organism>
<sequence>MNITIRIMRNDFNYIKPVILVLAFLMTGSSTFAQKQTRAIVYDFSYMDRKLAGWVDSGYYKGASVIIVKDDRVIHQKYFGNYTPKTVAYIASAGKWLAAATIASVVDEGKLSWDDKVDKWLPEFKDTKGEATLRQLFSHTAGYPDYQPAGRRPDNYQTLKESVAHITDLPADTLPGTKFKYGGLAMQVAGRMAELATGKDWETIFQEKIATPLGMKLTHFTPVSDVGGQSPMLGGGARTGLDDYARFLNMIIHNGVYKGKRVLSAKAIQEMQADQVGNAEMTDSYVENTRASERKDIYGLGEWREEVDAKGNATLISSPSWAGAYPWIDKKNNVYGFLLARVAEMKNGFNSFMGSPVLPLLVRDVLTRAGMKNTKHGYITTPDGAQLYYEETGKGEPLILIHGHSFDCTEWDPQFFELAKRYRVIRYDLRGYGWSSMPSEDQKALHADDLKALMDQLKINKAHIVGLSLGGFIVTDFLALYSNRIISATAASGDFFNVSGPGHPWTPGEAAIQHGKIKAFQQNGIMASKKEWFNMLTKRNGKNIESLRTPIWNMIYKWDAWQPQHLEPRFLLGNEAEDKLRSQKITVPVMILTGDVDAAIPNKLLEVIPAARQVLIPHAGHVSNLENPDGFTEKLLAFLSNIKPSKNGKN</sequence>
<evidence type="ECO:0000313" key="3">
    <source>
        <dbReference type="EMBL" id="QTE50282.1"/>
    </source>
</evidence>
<evidence type="ECO:0000259" key="2">
    <source>
        <dbReference type="Pfam" id="PF00561"/>
    </source>
</evidence>